<keyword evidence="2" id="KW-1185">Reference proteome</keyword>
<dbReference type="Proteomes" id="UP000328092">
    <property type="component" value="Unassembled WGS sequence"/>
</dbReference>
<dbReference type="EMBL" id="CAADFC020000016">
    <property type="protein sequence ID" value="VIO72868.1"/>
    <property type="molecule type" value="Genomic_DNA"/>
</dbReference>
<evidence type="ECO:0000313" key="2">
    <source>
        <dbReference type="Proteomes" id="UP000328092"/>
    </source>
</evidence>
<sequence length="217" mass="23493">MPQFEPRLDILPAAQREIWPSLAAARRLKFVLYGGTAIALQLGHRESVDFDFFCTEGLDKERIRAEFSFIADAVILQDAPDTLVVLAEMPSGPVKVSFFGGLKIGRVNDPLETADGVLLVASLDDLMATKIKATLDRAEAKDYRDIAAMLSAGASLPTALSAFKAMFRGEPAQALRALGFFDDGDLNTLPAADRDVLSNARDRVGQLPEVRLKAGLC</sequence>
<name>A0A508TG77_9BRAD</name>
<dbReference type="AlphaFoldDB" id="A0A508TG77"/>
<gene>
    <name evidence="1" type="ORF">CI1B_45160</name>
</gene>
<reference evidence="1" key="1">
    <citation type="submission" date="2019-02" db="EMBL/GenBank/DDBJ databases">
        <authorList>
            <person name="Pothier F.J."/>
        </authorList>
    </citation>
    <scope>NUCLEOTIDE SEQUENCE</scope>
    <source>
        <strain evidence="1">CI-1B</strain>
    </source>
</reference>
<dbReference type="RefSeq" id="WP_139861667.1">
    <property type="nucleotide sequence ID" value="NZ_CAADFC020000016.1"/>
</dbReference>
<organism evidence="1 2">
    <name type="scientific">Bradyrhizobium ivorense</name>
    <dbReference type="NCBI Taxonomy" id="2511166"/>
    <lineage>
        <taxon>Bacteria</taxon>
        <taxon>Pseudomonadati</taxon>
        <taxon>Pseudomonadota</taxon>
        <taxon>Alphaproteobacteria</taxon>
        <taxon>Hyphomicrobiales</taxon>
        <taxon>Nitrobacteraceae</taxon>
        <taxon>Bradyrhizobium</taxon>
    </lineage>
</organism>
<dbReference type="InterPro" id="IPR014942">
    <property type="entry name" value="AbiEii"/>
</dbReference>
<evidence type="ECO:0000313" key="1">
    <source>
        <dbReference type="EMBL" id="VIO72868.1"/>
    </source>
</evidence>
<dbReference type="OrthoDB" id="9796281at2"/>
<dbReference type="Pfam" id="PF08843">
    <property type="entry name" value="AbiEii"/>
    <property type="match status" value="1"/>
</dbReference>
<evidence type="ECO:0008006" key="3">
    <source>
        <dbReference type="Google" id="ProtNLM"/>
    </source>
</evidence>
<proteinExistence type="predicted"/>
<comment type="caution">
    <text evidence="1">The sequence shown here is derived from an EMBL/GenBank/DDBJ whole genome shotgun (WGS) entry which is preliminary data.</text>
</comment>
<accession>A0A508TG77</accession>
<protein>
    <recommendedName>
        <fullName evidence="3">Nucleotidyl transferase AbiEii/AbiGii toxin family protein</fullName>
    </recommendedName>
</protein>